<dbReference type="PROSITE" id="PS50181">
    <property type="entry name" value="FBOX"/>
    <property type="match status" value="1"/>
</dbReference>
<dbReference type="InterPro" id="IPR006553">
    <property type="entry name" value="Leu-rich_rpt_Cys-con_subtyp"/>
</dbReference>
<dbReference type="InterPro" id="IPR001810">
    <property type="entry name" value="F-box_dom"/>
</dbReference>
<proteinExistence type="predicted"/>
<dbReference type="OrthoDB" id="10257471at2759"/>
<name>A0A1X2I160_9FUNG</name>
<gene>
    <name evidence="2" type="ORF">BCR42DRAFT_154821</name>
</gene>
<dbReference type="Proteomes" id="UP000193560">
    <property type="component" value="Unassembled WGS sequence"/>
</dbReference>
<dbReference type="Gene3D" id="3.80.10.10">
    <property type="entry name" value="Ribonuclease Inhibitor"/>
    <property type="match status" value="3"/>
</dbReference>
<dbReference type="GO" id="GO:0031146">
    <property type="term" value="P:SCF-dependent proteasomal ubiquitin-dependent protein catabolic process"/>
    <property type="evidence" value="ECO:0007669"/>
    <property type="project" value="TreeGrafter"/>
</dbReference>
<dbReference type="PANTHER" id="PTHR13318">
    <property type="entry name" value="PARTNER OF PAIRED, ISOFORM B-RELATED"/>
    <property type="match status" value="1"/>
</dbReference>
<dbReference type="SUPFAM" id="SSF81383">
    <property type="entry name" value="F-box domain"/>
    <property type="match status" value="1"/>
</dbReference>
<dbReference type="AlphaFoldDB" id="A0A1X2I160"/>
<dbReference type="InterPro" id="IPR032675">
    <property type="entry name" value="LRR_dom_sf"/>
</dbReference>
<keyword evidence="3" id="KW-1185">Reference proteome</keyword>
<comment type="caution">
    <text evidence="2">The sequence shown here is derived from an EMBL/GenBank/DDBJ whole genome shotgun (WGS) entry which is preliminary data.</text>
</comment>
<dbReference type="SMART" id="SM00367">
    <property type="entry name" value="LRR_CC"/>
    <property type="match status" value="4"/>
</dbReference>
<protein>
    <recommendedName>
        <fullName evidence="1">F-box domain-containing protein</fullName>
    </recommendedName>
</protein>
<dbReference type="GO" id="GO:0019005">
    <property type="term" value="C:SCF ubiquitin ligase complex"/>
    <property type="evidence" value="ECO:0007669"/>
    <property type="project" value="TreeGrafter"/>
</dbReference>
<organism evidence="2 3">
    <name type="scientific">Absidia repens</name>
    <dbReference type="NCBI Taxonomy" id="90262"/>
    <lineage>
        <taxon>Eukaryota</taxon>
        <taxon>Fungi</taxon>
        <taxon>Fungi incertae sedis</taxon>
        <taxon>Mucoromycota</taxon>
        <taxon>Mucoromycotina</taxon>
        <taxon>Mucoromycetes</taxon>
        <taxon>Mucorales</taxon>
        <taxon>Cunninghamellaceae</taxon>
        <taxon>Absidia</taxon>
    </lineage>
</organism>
<sequence>MNNLGQLPGEIISLIIDDIPDRDLYTCALINKVFYATANPLLWRAPALENETKAHAFINCIMQARHPVGQYIRSLKLYSKWTDADLLVLTLYAGQLEELCIFAGDWLTDQSLVYLAKDCPHLKTVYLHCPLITHQSIHALGQECKQLTELGLHHCSNLSPDIFASLMACPLKELYLCLDNNNTATSSFYEEEDRVMVDDETMKDLKRFDQLTHLTLDNIDPDWVSQLLLTSTECWAPLSSLVLKNIFGMGDAPLVTFLQSHHDLTELQLSCVDLTDVTLDVIATMGFPHLTRLNLSSNPSITAQGVRHVVMQCPFLVSVELVLCHLLANEFPEATGDACIGHNFWTIFTVGSEVQKVVHRLDQHAINTIRLGSTTSQQITMDHTE</sequence>
<evidence type="ECO:0000313" key="3">
    <source>
        <dbReference type="Proteomes" id="UP000193560"/>
    </source>
</evidence>
<accession>A0A1X2I160</accession>
<feature type="domain" description="F-box" evidence="1">
    <location>
        <begin position="1"/>
        <end position="46"/>
    </location>
</feature>
<dbReference type="STRING" id="90262.A0A1X2I160"/>
<dbReference type="SUPFAM" id="SSF52047">
    <property type="entry name" value="RNI-like"/>
    <property type="match status" value="1"/>
</dbReference>
<dbReference type="EMBL" id="MCGE01000036">
    <property type="protein sequence ID" value="ORZ07167.1"/>
    <property type="molecule type" value="Genomic_DNA"/>
</dbReference>
<dbReference type="InterPro" id="IPR036047">
    <property type="entry name" value="F-box-like_dom_sf"/>
</dbReference>
<evidence type="ECO:0000313" key="2">
    <source>
        <dbReference type="EMBL" id="ORZ07167.1"/>
    </source>
</evidence>
<evidence type="ECO:0000259" key="1">
    <source>
        <dbReference type="PROSITE" id="PS50181"/>
    </source>
</evidence>
<reference evidence="2 3" key="1">
    <citation type="submission" date="2016-07" db="EMBL/GenBank/DDBJ databases">
        <title>Pervasive Adenine N6-methylation of Active Genes in Fungi.</title>
        <authorList>
            <consortium name="DOE Joint Genome Institute"/>
            <person name="Mondo S.J."/>
            <person name="Dannebaum R.O."/>
            <person name="Kuo R.C."/>
            <person name="Labutti K."/>
            <person name="Haridas S."/>
            <person name="Kuo A."/>
            <person name="Salamov A."/>
            <person name="Ahrendt S.R."/>
            <person name="Lipzen A."/>
            <person name="Sullivan W."/>
            <person name="Andreopoulos W.B."/>
            <person name="Clum A."/>
            <person name="Lindquist E."/>
            <person name="Daum C."/>
            <person name="Ramamoorthy G.K."/>
            <person name="Gryganskyi A."/>
            <person name="Culley D."/>
            <person name="Magnuson J.K."/>
            <person name="James T.Y."/>
            <person name="O'Malley M.A."/>
            <person name="Stajich J.E."/>
            <person name="Spatafora J.W."/>
            <person name="Visel A."/>
            <person name="Grigoriev I.V."/>
        </authorList>
    </citation>
    <scope>NUCLEOTIDE SEQUENCE [LARGE SCALE GENOMIC DNA]</scope>
    <source>
        <strain evidence="2 3">NRRL 1336</strain>
    </source>
</reference>